<evidence type="ECO:0008006" key="3">
    <source>
        <dbReference type="Google" id="ProtNLM"/>
    </source>
</evidence>
<reference evidence="1" key="1">
    <citation type="submission" date="2022-10" db="EMBL/GenBank/DDBJ databases">
        <title>Cytochrome P450 Catalyzes Benzene Ring Formation in the Biosynthesis of Trialkyl-Substituted Aromatic Polyketides.</title>
        <authorList>
            <person name="Zhao E."/>
            <person name="Ge H."/>
        </authorList>
    </citation>
    <scope>NUCLEOTIDE SEQUENCE</scope>
    <source>
        <strain evidence="1">NA0869</strain>
    </source>
</reference>
<evidence type="ECO:0000313" key="2">
    <source>
        <dbReference type="Proteomes" id="UP001163878"/>
    </source>
</evidence>
<keyword evidence="2" id="KW-1185">Reference proteome</keyword>
<organism evidence="1 2">
    <name type="scientific">Streptomyces peucetius</name>
    <dbReference type="NCBI Taxonomy" id="1950"/>
    <lineage>
        <taxon>Bacteria</taxon>
        <taxon>Bacillati</taxon>
        <taxon>Actinomycetota</taxon>
        <taxon>Actinomycetes</taxon>
        <taxon>Kitasatosporales</taxon>
        <taxon>Streptomycetaceae</taxon>
        <taxon>Streptomyces</taxon>
    </lineage>
</organism>
<name>A0ABY6I1Z1_STRPE</name>
<accession>A0ABY6I1Z1</accession>
<sequence length="205" mass="22872">MLIGFDSLKSFTATAYDEYEACSPHEPPSCFAILLGTIADDTATIVSIEFATNVRATDPVALEEFSNTIAPCFGGAYRNPRRGFWCSTRDLLRIHRQAELDGIEVLGSLHLHPDWHRIGPPEERGLRISEEPTLMDRYMFDNSRYPVNMICYLESGTRTVSAALAAWGPPPEGEPDVPCPRLALKFTCLGIELPHPRYGELFRLG</sequence>
<dbReference type="RefSeq" id="WP_264242114.1">
    <property type="nucleotide sequence ID" value="NZ_CP107567.1"/>
</dbReference>
<dbReference type="EMBL" id="CP107567">
    <property type="protein sequence ID" value="UYQ60908.1"/>
    <property type="molecule type" value="Genomic_DNA"/>
</dbReference>
<dbReference type="Proteomes" id="UP001163878">
    <property type="component" value="Chromosome"/>
</dbReference>
<gene>
    <name evidence="1" type="ORF">OGH68_05095</name>
</gene>
<proteinExistence type="predicted"/>
<dbReference type="Gene3D" id="3.40.140.10">
    <property type="entry name" value="Cytidine Deaminase, domain 2"/>
    <property type="match status" value="1"/>
</dbReference>
<protein>
    <recommendedName>
        <fullName evidence="3">JAB domain-containing protein</fullName>
    </recommendedName>
</protein>
<evidence type="ECO:0000313" key="1">
    <source>
        <dbReference type="EMBL" id="UYQ60908.1"/>
    </source>
</evidence>